<keyword evidence="2" id="KW-0560">Oxidoreductase</keyword>
<accession>A0A7S8HAR7</accession>
<dbReference type="AlphaFoldDB" id="A0A7S8HAR7"/>
<dbReference type="KEGG" id="kmn:HW532_02835"/>
<reference evidence="2 3" key="1">
    <citation type="submission" date="2020-06" db="EMBL/GenBank/DDBJ databases">
        <title>Genome sequence of 2 isolates from Red Sea Mangroves.</title>
        <authorList>
            <person name="Sefrji F."/>
            <person name="Michoud G."/>
            <person name="Merlino G."/>
            <person name="Daffonchio D."/>
        </authorList>
    </citation>
    <scope>NUCLEOTIDE SEQUENCE [LARGE SCALE GENOMIC DNA]</scope>
    <source>
        <strain evidence="2 3">R1DC25</strain>
    </source>
</reference>
<dbReference type="RefSeq" id="WP_213162969.1">
    <property type="nucleotide sequence ID" value="NZ_CP058214.1"/>
</dbReference>
<organism evidence="2 3">
    <name type="scientific">Kaustia mangrovi</name>
    <dbReference type="NCBI Taxonomy" id="2593653"/>
    <lineage>
        <taxon>Bacteria</taxon>
        <taxon>Pseudomonadati</taxon>
        <taxon>Pseudomonadota</taxon>
        <taxon>Alphaproteobacteria</taxon>
        <taxon>Hyphomicrobiales</taxon>
        <taxon>Parvibaculaceae</taxon>
        <taxon>Kaustia</taxon>
    </lineage>
</organism>
<name>A0A7S8HAR7_9HYPH</name>
<dbReference type="PANTHER" id="PTHR33336">
    <property type="entry name" value="QUINOL MONOOXYGENASE YGIN-RELATED"/>
    <property type="match status" value="1"/>
</dbReference>
<dbReference type="InterPro" id="IPR011008">
    <property type="entry name" value="Dimeric_a/b-barrel"/>
</dbReference>
<dbReference type="PROSITE" id="PS51725">
    <property type="entry name" value="ABM"/>
    <property type="match status" value="1"/>
</dbReference>
<dbReference type="SUPFAM" id="SSF54909">
    <property type="entry name" value="Dimeric alpha+beta barrel"/>
    <property type="match status" value="1"/>
</dbReference>
<dbReference type="Gene3D" id="3.30.70.100">
    <property type="match status" value="1"/>
</dbReference>
<dbReference type="GO" id="GO:0004497">
    <property type="term" value="F:monooxygenase activity"/>
    <property type="evidence" value="ECO:0007669"/>
    <property type="project" value="UniProtKB-KW"/>
</dbReference>
<dbReference type="InterPro" id="IPR007138">
    <property type="entry name" value="ABM_dom"/>
</dbReference>
<keyword evidence="3" id="KW-1185">Reference proteome</keyword>
<dbReference type="EMBL" id="CP058214">
    <property type="protein sequence ID" value="QPC41746.1"/>
    <property type="molecule type" value="Genomic_DNA"/>
</dbReference>
<protein>
    <submittedName>
        <fullName evidence="2">Antibiotic biosynthesis monooxygenase</fullName>
    </submittedName>
</protein>
<dbReference type="PANTHER" id="PTHR33336:SF3">
    <property type="entry name" value="ABM DOMAIN-CONTAINING PROTEIN"/>
    <property type="match status" value="1"/>
</dbReference>
<keyword evidence="2" id="KW-0503">Monooxygenase</keyword>
<sequence>MSEQVTLVAHIKAKAGQEEELGRRLTALVEPTRAEPGCINYDLHRLNDDGSVWMLYENWVSKAALDAHFKMPYLEAFIASKDELLAEDMDIKLYSMASSPAPDPAP</sequence>
<dbReference type="Pfam" id="PF03992">
    <property type="entry name" value="ABM"/>
    <property type="match status" value="1"/>
</dbReference>
<evidence type="ECO:0000313" key="2">
    <source>
        <dbReference type="EMBL" id="QPC41746.1"/>
    </source>
</evidence>
<dbReference type="InterPro" id="IPR050744">
    <property type="entry name" value="AI-2_Isomerase_LsrG"/>
</dbReference>
<feature type="domain" description="ABM" evidence="1">
    <location>
        <begin position="5"/>
        <end position="93"/>
    </location>
</feature>
<evidence type="ECO:0000313" key="3">
    <source>
        <dbReference type="Proteomes" id="UP000593594"/>
    </source>
</evidence>
<proteinExistence type="predicted"/>
<evidence type="ECO:0000259" key="1">
    <source>
        <dbReference type="PROSITE" id="PS51725"/>
    </source>
</evidence>
<gene>
    <name evidence="2" type="ORF">HW532_02835</name>
</gene>
<dbReference type="Proteomes" id="UP000593594">
    <property type="component" value="Chromosome"/>
</dbReference>